<keyword evidence="6" id="KW-0045">Antibiotic biosynthesis</keyword>
<dbReference type="FunFam" id="3.40.47.10:FF:000019">
    <property type="entry name" value="Polyketide synthase type I"/>
    <property type="match status" value="2"/>
</dbReference>
<feature type="region of interest" description="N-terminal hotdog fold" evidence="9">
    <location>
        <begin position="885"/>
        <end position="1007"/>
    </location>
</feature>
<dbReference type="Pfam" id="PF00109">
    <property type="entry name" value="ketoacyl-synt"/>
    <property type="match status" value="2"/>
</dbReference>
<dbReference type="SUPFAM" id="SSF52151">
    <property type="entry name" value="FabD/lysophospholipase-like"/>
    <property type="match status" value="2"/>
</dbReference>
<evidence type="ECO:0000256" key="6">
    <source>
        <dbReference type="ARBA" id="ARBA00023194"/>
    </source>
</evidence>
<sequence>MADEATLRDYLKWVTADLHQTRQRLKDVEEAAHEPLAIVGMACRYPGGVASPEDLWRVVAEGTDAVSGFPQDRGWDLDALFDPDPERAGTSYVREGGFLYDAAEFDAGFFGISPREALAMDPQQRLLLETSWEVFERAGIDPRALKGSRTGVFVGCSLLDYPWAAQPVPEHVEGFLGTGTAASVLSGRVAYTFGFEGPAVTVDTACSSSLVALHLACQSVRRGETSLALAGGVTVMATPSGFTDFSRQRGLAADGRSKAFAASADGMTMAEGVGVLLVERLSDARRNGHRGLAVIRGSAINQDGASNGLTAPNGPSQQRAIRDALADARVLPQDVDVVEAHGTGTRLGDPIEAQALLATYGQGRERPLWLGSVKSNIGHAQAAAGVAGVIKMVMAMRHGVLPKTLHVDEPTPHVDWSAGAVELLTEARPWDSAGPRRAGVSSFGISGTNAHVIVEQAPERPERPVADERVLDAGVTPVVLSARDDAGLRAVAGQIGAVLAREPLADVAWSLLSRPVLDRRAVVLAADRDAALAGLAGVEPVAAGSGKAVFVFPGQGWQWAGMTAGLLDSSPVFAAAMAECEQALGVPVIDILRSGAELSRVDVVQPVLFAVMVSLARLWRACGVEPQAVVGHSQGEVAAACVAGALSLEDAARVVVARSRAVAEVLSGRGGMAVARMPLAEAEELIAGREVEIAAVNGPAQIVLSGAVDDLLADERVRRIGVDYASHCAQVEAIRDRLLAELADIAPRQAELPMWSTVTGGWARGDELDAEYWYANLRNPVRFGEAIDALTGDGFDAFIEVSAHPVLTQAIEHPHVIPTLRRDSDRFVEALARAHTAGIEVDWRRVVPPAREIDLPTYPFQRERYWLRSSPAPDAAGLGVDRADHPLLSAMLTLAGGEQMVFTGRITLTAHPWLGDHAVGDVVVLPGAALAEMVARAGEEAGCGHVAELTLHTPLTIPADGGVQAQVLLREPDADGAREVEVHARTEETAEWVCHAVGLVEPVRDEPEFDLRAWPPRGAEPVDVTGFYDRVAEAGYHYGPAFQGLTAAWRRGEEIFAEVAVAQDVAGFLVHPALLDAALHPMGLLAPFGDGVTRLPFAWAGFDICATGATEARVRITPSGDAVSVAVADASGRPVAHVDAVRTRPADLIADTSAWRDALFHVTWTPVERGRDEGTRWAVLGEDRLGTGLPCYPDLDALAAAGVPDVVVMTVTGPDAGWAAATRAAVTSALSALREWLDDERFAGARLLVVTRGAVVVAEEPGVAHRVDVAGAAVRGLLRSAQAEAPGRVLLVDVLDGGDGAVPWAGVPADEPEVAIRDGVVWARRLTRIDPALLAPEGRAWRMDTRGGGDLAGVSAVAAPPAALAPGQVRVAVRAAGVNFRDVLIGLGVYPGPAVMGNEAAGVVTEVGAGVSRWRPGDRVTGFLAGSFGPEAVADEAMLARVPDGWSFEEAAAVPVAFTTAWYALADLGGVRAGETVVVHAAAGGVGMAAVQLARRLGARVLGTAGEAKWPVLESMGLAEEEIGSSRSVEFAARFRRLAPGGVDVVLNSLSGELLDASIGLLREGGRLVELGKTDVRDPDALPGIGYRAFELAEAGPDRIGELLHEIMDLFARDELRLPPVTVADVRRAPQVLRWMSRGAHVGKVVLRMPRPLDPDKTVLITGGTGMLGSLLARHLVTRYGVRRLLLLSRSGRMPEGLGDLDADIRVAACDVADRAALAEVLEGVELTGVIHAAGVLDDGTLPSLDAERVARVLRPKVDGAVNLHELAGDVPWFVMFSSASGALGAPGQANYAAANAFLDALAERRRAEGLAATSLAWGHWAPASAMTGHLDHADRARMEGSGMRALTPEQGLALFDAAMRADVAVPVPARFDLDRRRRDGEPVPAILRGLVTARARRSLPAAERTPERGGLLAGMAEPERRDHLLGLVRAHSAAVLGHASATLVDPYRSFKDLGFDSLTAVELRNRLHSATGLRLPATLVFDHPTPAALADRLHADLGGEPGGETAGEDAQAARTSVEPLAIVAMACRFPAGVESPEDLWRLVASGGDGISGFPTDRGWDLDGLYDPDPDRPGRSYVREGGFVHGAAEFDAALFGISPREALAMDPQQRLVLEASWEAFERAGIAPDLVKGSRTGVFVGATQTDYLKHLPQELEGHFVTGSAASVIAGRVAYAFGLEGPAVTVDTACSSSLVAMHLAGQALRAGECDLALAGGVAVITSPLGFVAFSRQGGLARDGRSKAFSSRADGMGMAEGVGLVLLERLSDAVRNGRRVLAVVRGSAVNQDGASNGLTAPSGPSQRRVVRQALANAGVAASEVDVVEAHGTGTALGDPIEAQALMAAYGGERDRPLFVGSVKSNIGHAQAAAGVAGVIKMVMAMRHGVLPRTLHVDELSPHVDWSSGVVEVLRESRRWDSRGVRRAGVSSFGISGTNAHLILEQAAETPVPAENATGEGVAVPVLLSARSKEGLRAQAARFRGFLDDQSGVPLPDMGLSSVTTRSRLEHRAVVVAADRAELAAGLEAVAAGRGITGSVTSSPGDLAMVFTGQGAQRLGMGRELYGRFPVFAEAFDAVCAGLPGVREVVWGADSSLVDRTVFAQAGLFAVEVALFRLVESWGV</sequence>
<evidence type="ECO:0000256" key="1">
    <source>
        <dbReference type="ARBA" id="ARBA00001957"/>
    </source>
</evidence>
<feature type="domain" description="Ketosynthase family 3 (KS3)" evidence="11">
    <location>
        <begin position="33"/>
        <end position="456"/>
    </location>
</feature>
<dbReference type="InterPro" id="IPR020807">
    <property type="entry name" value="PKS_DH"/>
</dbReference>
<dbReference type="InterPro" id="IPR013968">
    <property type="entry name" value="PKS_KR"/>
</dbReference>
<dbReference type="SUPFAM" id="SSF51735">
    <property type="entry name" value="NAD(P)-binding Rossmann-fold domains"/>
    <property type="match status" value="3"/>
</dbReference>
<dbReference type="SUPFAM" id="SSF53901">
    <property type="entry name" value="Thiolase-like"/>
    <property type="match status" value="2"/>
</dbReference>
<dbReference type="Pfam" id="PF00550">
    <property type="entry name" value="PP-binding"/>
    <property type="match status" value="1"/>
</dbReference>
<dbReference type="PANTHER" id="PTHR43775">
    <property type="entry name" value="FATTY ACID SYNTHASE"/>
    <property type="match status" value="1"/>
</dbReference>
<dbReference type="InterPro" id="IPR001227">
    <property type="entry name" value="Ac_transferase_dom_sf"/>
</dbReference>
<accession>A0A840PHZ6</accession>
<dbReference type="Pfam" id="PF22953">
    <property type="entry name" value="SpnB_Rossmann"/>
    <property type="match status" value="1"/>
</dbReference>
<comment type="caution">
    <text evidence="13">The sequence shown here is derived from an EMBL/GenBank/DDBJ whole genome shotgun (WGS) entry which is preliminary data.</text>
</comment>
<dbReference type="SUPFAM" id="SSF50129">
    <property type="entry name" value="GroES-like"/>
    <property type="match status" value="1"/>
</dbReference>
<dbReference type="InterPro" id="IPR014031">
    <property type="entry name" value="Ketoacyl_synth_C"/>
</dbReference>
<dbReference type="InterPro" id="IPR050091">
    <property type="entry name" value="PKS_NRPS_Biosynth_Enz"/>
</dbReference>
<dbReference type="CDD" id="cd00833">
    <property type="entry name" value="PKS"/>
    <property type="match status" value="2"/>
</dbReference>
<gene>
    <name evidence="13" type="ORF">HNP84_007275</name>
</gene>
<dbReference type="Proteomes" id="UP000578449">
    <property type="component" value="Unassembled WGS sequence"/>
</dbReference>
<comment type="cofactor">
    <cofactor evidence="1">
        <name>pantetheine 4'-phosphate</name>
        <dbReference type="ChEBI" id="CHEBI:47942"/>
    </cofactor>
</comment>
<dbReference type="GO" id="GO:0033068">
    <property type="term" value="P:macrolide biosynthetic process"/>
    <property type="evidence" value="ECO:0007669"/>
    <property type="project" value="UniProtKB-ARBA"/>
</dbReference>
<feature type="active site" description="Proton acceptor; for dehydratase activity" evidence="9">
    <location>
        <position position="917"/>
    </location>
</feature>
<dbReference type="SUPFAM" id="SSF47336">
    <property type="entry name" value="ACP-like"/>
    <property type="match status" value="1"/>
</dbReference>
<dbReference type="PANTHER" id="PTHR43775:SF51">
    <property type="entry name" value="INACTIVE PHENOLPHTHIOCEROL SYNTHESIS POLYKETIDE SYNTHASE TYPE I PKS1-RELATED"/>
    <property type="match status" value="1"/>
</dbReference>
<dbReference type="InterPro" id="IPR042104">
    <property type="entry name" value="PKS_dehydratase_sf"/>
</dbReference>
<dbReference type="SUPFAM" id="SSF55048">
    <property type="entry name" value="Probable ACP-binding domain of malonyl-CoA ACP transacylase"/>
    <property type="match status" value="1"/>
</dbReference>
<dbReference type="SMART" id="SM00826">
    <property type="entry name" value="PKS_DH"/>
    <property type="match status" value="1"/>
</dbReference>
<dbReference type="InterPro" id="IPR014030">
    <property type="entry name" value="Ketoacyl_synth_N"/>
</dbReference>
<name>A0A840PHZ6_9ACTN</name>
<evidence type="ECO:0000256" key="9">
    <source>
        <dbReference type="PROSITE-ProRule" id="PRU01363"/>
    </source>
</evidence>
<dbReference type="Gene3D" id="1.10.1200.10">
    <property type="entry name" value="ACP-like"/>
    <property type="match status" value="1"/>
</dbReference>
<dbReference type="InterPro" id="IPR020843">
    <property type="entry name" value="ER"/>
</dbReference>
<dbReference type="InterPro" id="IPR015083">
    <property type="entry name" value="NorB/c/GfsB-D-like_docking"/>
</dbReference>
<evidence type="ECO:0000259" key="11">
    <source>
        <dbReference type="PROSITE" id="PS52004"/>
    </source>
</evidence>
<dbReference type="InterPro" id="IPR016035">
    <property type="entry name" value="Acyl_Trfase/lysoPLipase"/>
</dbReference>
<dbReference type="InterPro" id="IPR036736">
    <property type="entry name" value="ACP-like_sf"/>
</dbReference>
<dbReference type="PROSITE" id="PS00012">
    <property type="entry name" value="PHOSPHOPANTETHEINE"/>
    <property type="match status" value="1"/>
</dbReference>
<dbReference type="Gene3D" id="3.40.50.720">
    <property type="entry name" value="NAD(P)-binding Rossmann-like Domain"/>
    <property type="match status" value="1"/>
</dbReference>
<keyword evidence="5 13" id="KW-0808">Transferase</keyword>
<dbReference type="SMART" id="SM00823">
    <property type="entry name" value="PKS_PP"/>
    <property type="match status" value="1"/>
</dbReference>
<evidence type="ECO:0000256" key="2">
    <source>
        <dbReference type="ARBA" id="ARBA00004792"/>
    </source>
</evidence>
<dbReference type="PROSITE" id="PS50075">
    <property type="entry name" value="CARRIER"/>
    <property type="match status" value="1"/>
</dbReference>
<dbReference type="InterPro" id="IPR016039">
    <property type="entry name" value="Thiolase-like"/>
</dbReference>
<evidence type="ECO:0000256" key="4">
    <source>
        <dbReference type="ARBA" id="ARBA00022553"/>
    </source>
</evidence>
<dbReference type="InterPro" id="IPR049552">
    <property type="entry name" value="PKS_DH_N"/>
</dbReference>
<dbReference type="InterPro" id="IPR006162">
    <property type="entry name" value="Ppantetheine_attach_site"/>
</dbReference>
<dbReference type="GO" id="GO:0004312">
    <property type="term" value="F:fatty acid synthase activity"/>
    <property type="evidence" value="ECO:0007669"/>
    <property type="project" value="TreeGrafter"/>
</dbReference>
<dbReference type="SMART" id="SM00825">
    <property type="entry name" value="PKS_KS"/>
    <property type="match status" value="2"/>
</dbReference>
<evidence type="ECO:0000256" key="5">
    <source>
        <dbReference type="ARBA" id="ARBA00022679"/>
    </source>
</evidence>
<dbReference type="SMART" id="SM00829">
    <property type="entry name" value="PKS_ER"/>
    <property type="match status" value="1"/>
</dbReference>
<dbReference type="InterPro" id="IPR032821">
    <property type="entry name" value="PKS_assoc"/>
</dbReference>
<dbReference type="InterPro" id="IPR020806">
    <property type="entry name" value="PKS_PP-bd"/>
</dbReference>
<evidence type="ECO:0000313" key="13">
    <source>
        <dbReference type="EMBL" id="MBB5137523.1"/>
    </source>
</evidence>
<dbReference type="Pfam" id="PF08659">
    <property type="entry name" value="KR"/>
    <property type="match status" value="1"/>
</dbReference>
<dbReference type="GO" id="GO:0006633">
    <property type="term" value="P:fatty acid biosynthetic process"/>
    <property type="evidence" value="ECO:0007669"/>
    <property type="project" value="InterPro"/>
</dbReference>
<dbReference type="InterPro" id="IPR057326">
    <property type="entry name" value="KR_dom"/>
</dbReference>
<dbReference type="Gene3D" id="3.40.366.10">
    <property type="entry name" value="Malonyl-Coenzyme A Acyl Carrier Protein, domain 2"/>
    <property type="match status" value="2"/>
</dbReference>
<dbReference type="RefSeq" id="WP_185054427.1">
    <property type="nucleotide sequence ID" value="NZ_JACHGN010000018.1"/>
</dbReference>
<dbReference type="SMART" id="SM00827">
    <property type="entry name" value="PKS_AT"/>
    <property type="match status" value="1"/>
</dbReference>
<dbReference type="InterPro" id="IPR055123">
    <property type="entry name" value="SpnB-like_Rossmann"/>
</dbReference>
<dbReference type="Pfam" id="PF14765">
    <property type="entry name" value="PS-DH"/>
    <property type="match status" value="1"/>
</dbReference>
<feature type="domain" description="PKS/mFAS DH" evidence="12">
    <location>
        <begin position="885"/>
        <end position="1152"/>
    </location>
</feature>
<dbReference type="Pfam" id="PF08240">
    <property type="entry name" value="ADH_N"/>
    <property type="match status" value="1"/>
</dbReference>
<keyword evidence="14" id="KW-1185">Reference proteome</keyword>
<dbReference type="InterPro" id="IPR018201">
    <property type="entry name" value="Ketoacyl_synth_AS"/>
</dbReference>
<dbReference type="InterPro" id="IPR020841">
    <property type="entry name" value="PKS_Beta-ketoAc_synthase_dom"/>
</dbReference>
<proteinExistence type="predicted"/>
<feature type="domain" description="Carrier" evidence="10">
    <location>
        <begin position="1923"/>
        <end position="1998"/>
    </location>
</feature>
<dbReference type="InterPro" id="IPR049900">
    <property type="entry name" value="PKS_mFAS_DH"/>
</dbReference>
<dbReference type="FunFam" id="1.10.1200.10:FF:000007">
    <property type="entry name" value="Probable polyketide synthase pks17"/>
    <property type="match status" value="1"/>
</dbReference>
<dbReference type="CDD" id="cd08956">
    <property type="entry name" value="KR_3_FAS_SDR_x"/>
    <property type="match status" value="1"/>
</dbReference>
<dbReference type="Gene3D" id="3.90.180.10">
    <property type="entry name" value="Medium-chain alcohol dehydrogenases, catalytic domain"/>
    <property type="match status" value="1"/>
</dbReference>
<dbReference type="SMART" id="SM00822">
    <property type="entry name" value="PKS_KR"/>
    <property type="match status" value="1"/>
</dbReference>
<evidence type="ECO:0000259" key="12">
    <source>
        <dbReference type="PROSITE" id="PS52019"/>
    </source>
</evidence>
<dbReference type="InterPro" id="IPR009081">
    <property type="entry name" value="PP-bd_ACP"/>
</dbReference>
<dbReference type="InterPro" id="IPR014043">
    <property type="entry name" value="Acyl_transferase_dom"/>
</dbReference>
<dbReference type="PROSITE" id="PS52019">
    <property type="entry name" value="PKS_MFAS_DH"/>
    <property type="match status" value="1"/>
</dbReference>
<dbReference type="GO" id="GO:0031177">
    <property type="term" value="F:phosphopantetheine binding"/>
    <property type="evidence" value="ECO:0007669"/>
    <property type="project" value="InterPro"/>
</dbReference>
<dbReference type="Pfam" id="PF02801">
    <property type="entry name" value="Ketoacyl-synt_C"/>
    <property type="match status" value="2"/>
</dbReference>
<protein>
    <submittedName>
        <fullName evidence="13">Acyl transferase domain-containing protein/NADPH:quinone reductase-like Zn-dependent oxidoreductase/acyl carrier protein</fullName>
    </submittedName>
</protein>
<dbReference type="Pfam" id="PF21089">
    <property type="entry name" value="PKS_DH_N"/>
    <property type="match status" value="1"/>
</dbReference>
<dbReference type="Pfam" id="PF00698">
    <property type="entry name" value="Acyl_transf_1"/>
    <property type="match status" value="2"/>
</dbReference>
<dbReference type="Pfam" id="PF16197">
    <property type="entry name" value="KAsynt_C_assoc"/>
    <property type="match status" value="2"/>
</dbReference>
<dbReference type="InterPro" id="IPR036291">
    <property type="entry name" value="NAD(P)-bd_dom_sf"/>
</dbReference>
<feature type="active site" description="Proton donor; for dehydratase activity" evidence="9">
    <location>
        <position position="1076"/>
    </location>
</feature>
<keyword evidence="8" id="KW-0012">Acyltransferase</keyword>
<keyword evidence="3" id="KW-0596">Phosphopantetheine</keyword>
<dbReference type="InterPro" id="IPR011032">
    <property type="entry name" value="GroES-like_sf"/>
</dbReference>
<dbReference type="EMBL" id="JACHGN010000018">
    <property type="protein sequence ID" value="MBB5137523.1"/>
    <property type="molecule type" value="Genomic_DNA"/>
</dbReference>
<keyword evidence="4" id="KW-0597">Phosphoprotein</keyword>
<comment type="pathway">
    <text evidence="2">Antibiotic biosynthesis.</text>
</comment>
<dbReference type="CDD" id="cd05195">
    <property type="entry name" value="enoyl_red"/>
    <property type="match status" value="1"/>
</dbReference>
<evidence type="ECO:0000259" key="10">
    <source>
        <dbReference type="PROSITE" id="PS50075"/>
    </source>
</evidence>
<organism evidence="13 14">
    <name type="scientific">Thermocatellispora tengchongensis</name>
    <dbReference type="NCBI Taxonomy" id="1073253"/>
    <lineage>
        <taxon>Bacteria</taxon>
        <taxon>Bacillati</taxon>
        <taxon>Actinomycetota</taxon>
        <taxon>Actinomycetes</taxon>
        <taxon>Streptosporangiales</taxon>
        <taxon>Streptosporangiaceae</taxon>
        <taxon>Thermocatellispora</taxon>
    </lineage>
</organism>
<dbReference type="InterPro" id="IPR016036">
    <property type="entry name" value="Malonyl_transacylase_ACP-bd"/>
</dbReference>
<dbReference type="Gene3D" id="3.30.70.3290">
    <property type="match status" value="1"/>
</dbReference>
<reference evidence="13 14" key="1">
    <citation type="submission" date="2020-08" db="EMBL/GenBank/DDBJ databases">
        <title>Genomic Encyclopedia of Type Strains, Phase IV (KMG-IV): sequencing the most valuable type-strain genomes for metagenomic binning, comparative biology and taxonomic classification.</title>
        <authorList>
            <person name="Goeker M."/>
        </authorList>
    </citation>
    <scope>NUCLEOTIDE SEQUENCE [LARGE SCALE GENOMIC DNA]</scope>
    <source>
        <strain evidence="13 14">DSM 45615</strain>
    </source>
</reference>
<evidence type="ECO:0000256" key="3">
    <source>
        <dbReference type="ARBA" id="ARBA00022450"/>
    </source>
</evidence>
<dbReference type="Pfam" id="PF13602">
    <property type="entry name" value="ADH_zinc_N_2"/>
    <property type="match status" value="1"/>
</dbReference>
<dbReference type="InterPro" id="IPR049551">
    <property type="entry name" value="PKS_DH_C"/>
</dbReference>
<dbReference type="Pfam" id="PF08990">
    <property type="entry name" value="Docking"/>
    <property type="match status" value="1"/>
</dbReference>
<feature type="non-terminal residue" evidence="13">
    <location>
        <position position="2616"/>
    </location>
</feature>
<dbReference type="PROSITE" id="PS52004">
    <property type="entry name" value="KS3_2"/>
    <property type="match status" value="2"/>
</dbReference>
<dbReference type="InterPro" id="IPR013154">
    <property type="entry name" value="ADH-like_N"/>
</dbReference>
<feature type="region of interest" description="C-terminal hotdog fold" evidence="9">
    <location>
        <begin position="1019"/>
        <end position="1152"/>
    </location>
</feature>
<keyword evidence="7" id="KW-0511">Multifunctional enzyme</keyword>
<dbReference type="SMART" id="SM01294">
    <property type="entry name" value="PKS_PP_betabranch"/>
    <property type="match status" value="1"/>
</dbReference>
<evidence type="ECO:0000256" key="8">
    <source>
        <dbReference type="ARBA" id="ARBA00023315"/>
    </source>
</evidence>
<dbReference type="Gene3D" id="3.40.47.10">
    <property type="match status" value="2"/>
</dbReference>
<dbReference type="PROSITE" id="PS00606">
    <property type="entry name" value="KS3_1"/>
    <property type="match status" value="2"/>
</dbReference>
<dbReference type="GO" id="GO:0004315">
    <property type="term" value="F:3-oxoacyl-[acyl-carrier-protein] synthase activity"/>
    <property type="evidence" value="ECO:0007669"/>
    <property type="project" value="InterPro"/>
</dbReference>
<evidence type="ECO:0000256" key="7">
    <source>
        <dbReference type="ARBA" id="ARBA00023268"/>
    </source>
</evidence>
<evidence type="ECO:0000313" key="14">
    <source>
        <dbReference type="Proteomes" id="UP000578449"/>
    </source>
</evidence>
<feature type="domain" description="Ketosynthase family 3 (KS3)" evidence="11">
    <location>
        <begin position="2018"/>
        <end position="2438"/>
    </location>
</feature>
<dbReference type="Gene3D" id="3.10.129.110">
    <property type="entry name" value="Polyketide synthase dehydratase"/>
    <property type="match status" value="1"/>
</dbReference>
<dbReference type="GO" id="GO:0016491">
    <property type="term" value="F:oxidoreductase activity"/>
    <property type="evidence" value="ECO:0007669"/>
    <property type="project" value="InterPro"/>
</dbReference>
<dbReference type="Gene3D" id="3.40.50.11460">
    <property type="match status" value="1"/>
</dbReference>